<feature type="domain" description="C2" evidence="4">
    <location>
        <begin position="577"/>
        <end position="698"/>
    </location>
</feature>
<dbReference type="STRING" id="240159.A0A4U5VDT6"/>
<feature type="region of interest" description="Disordered" evidence="2">
    <location>
        <begin position="434"/>
        <end position="483"/>
    </location>
</feature>
<dbReference type="SMART" id="SM00239">
    <property type="entry name" value="C2"/>
    <property type="match status" value="2"/>
</dbReference>
<feature type="compositionally biased region" description="Polar residues" evidence="2">
    <location>
        <begin position="434"/>
        <end position="448"/>
    </location>
</feature>
<evidence type="ECO:0000256" key="2">
    <source>
        <dbReference type="SAM" id="MobiDB-lite"/>
    </source>
</evidence>
<dbReference type="InterPro" id="IPR000008">
    <property type="entry name" value="C2_dom"/>
</dbReference>
<sequence length="874" mass="98570">MDFCRKEVKSDCEQLLSRFQRTGSVRFEIFSRLWREMKFSHIFHGTVGHQKRAFSHLILDTARSFFLPPFSFQIRVGGLYLLYSLYQCQTAEPKEQIRLALKDWEDVKKFEKNAVDAQHHDTVYILQQLMLLKAFYFTAMPSQLVFKKKKKMEKSVLCEEFIERASRPQELITIDLLEELSNINELYEKLKTSVASSEQAVSSINLVRTDLVPQLRSTVVDFYKWQQKKEVTDEDEDSAEGTSSQQECSERAERLADIKSRAYGQAAEASKSRRHRQVEVDFTSNETGPSHSSSYTRMYKPSLKARTMENVHISGDKWKDVTSNSYVNRLTTLDFIPEVPPEAIGFLSAVGVFIVALAVLFLFINKKLCFSRVGGLPCLEQHGRRKKGRLGVRQGLVNSYGEDEEDGSSSSDSEEEVLKQFEISVSRSQSFRTAATNGSEQQSQQTQLALGRRHKFTRLSDQEEGSTEPSDCEEMEAPIPQGFKDPLSAAVEENERALALSLDTPARLEASGARESPTPSMNRQAADGSEGTEKAMDLDKNGATDSSSTWSPEQEQPPHDEVSTQPVISSPRPPISKCGDLVLSLEYHPDTEKLLVSVIAARDIPDKARSGMDSWQVHMVLLPSKKQRQKTSVQKGSLPHFNETFRFLRLDPSELHMSAIRFRLYALGGRMSRERMMGEKVLRLGGLNPEGGTMEVTLVLEPRSNLKSLDSQLSLSAVSQSDSASSTQSLTHGGVPELLVGLSYNATTGRMSVELIKGSHFRNLAINRPPDTYGRLTLLNSVGQEISRCKTSVRRGQPNPVYKETFVFQVALFQLSDVTLLVSIYNRRSMKRKEMVGWIALGQNSSGEEEQLHWQDMKESRGQQVCRWHVLLEA</sequence>
<evidence type="ECO:0000313" key="6">
    <source>
        <dbReference type="Proteomes" id="UP000298787"/>
    </source>
</evidence>
<dbReference type="FunFam" id="2.60.40.150:FF:000062">
    <property type="entry name" value="synaptotagmin-14 isoform X1"/>
    <property type="match status" value="1"/>
</dbReference>
<feature type="region of interest" description="Disordered" evidence="2">
    <location>
        <begin position="231"/>
        <end position="251"/>
    </location>
</feature>
<proteinExistence type="inferred from homology"/>
<feature type="region of interest" description="Disordered" evidence="2">
    <location>
        <begin position="501"/>
        <end position="573"/>
    </location>
</feature>
<feature type="transmembrane region" description="Helical" evidence="3">
    <location>
        <begin position="343"/>
        <end position="364"/>
    </location>
</feature>
<organism evidence="5 6">
    <name type="scientific">Collichthys lucidus</name>
    <name type="common">Big head croaker</name>
    <name type="synonym">Sciaena lucida</name>
    <dbReference type="NCBI Taxonomy" id="240159"/>
    <lineage>
        <taxon>Eukaryota</taxon>
        <taxon>Metazoa</taxon>
        <taxon>Chordata</taxon>
        <taxon>Craniata</taxon>
        <taxon>Vertebrata</taxon>
        <taxon>Euteleostomi</taxon>
        <taxon>Actinopterygii</taxon>
        <taxon>Neopterygii</taxon>
        <taxon>Teleostei</taxon>
        <taxon>Neoteleostei</taxon>
        <taxon>Acanthomorphata</taxon>
        <taxon>Eupercaria</taxon>
        <taxon>Sciaenidae</taxon>
        <taxon>Collichthys</taxon>
    </lineage>
</organism>
<dbReference type="Gene3D" id="2.60.40.150">
    <property type="entry name" value="C2 domain"/>
    <property type="match status" value="2"/>
</dbReference>
<dbReference type="InterPro" id="IPR035892">
    <property type="entry name" value="C2_domain_sf"/>
</dbReference>
<dbReference type="GO" id="GO:0005543">
    <property type="term" value="F:phospholipid binding"/>
    <property type="evidence" value="ECO:0007669"/>
    <property type="project" value="TreeGrafter"/>
</dbReference>
<name>A0A4U5VDT6_COLLU</name>
<dbReference type="Proteomes" id="UP000298787">
    <property type="component" value="Chromosome 18"/>
</dbReference>
<evidence type="ECO:0000256" key="1">
    <source>
        <dbReference type="ARBA" id="ARBA00006996"/>
    </source>
</evidence>
<evidence type="ECO:0000256" key="3">
    <source>
        <dbReference type="SAM" id="Phobius"/>
    </source>
</evidence>
<dbReference type="PROSITE" id="PS50004">
    <property type="entry name" value="C2"/>
    <property type="match status" value="2"/>
</dbReference>
<dbReference type="Pfam" id="PF00168">
    <property type="entry name" value="C2"/>
    <property type="match status" value="2"/>
</dbReference>
<accession>A0A4U5VDT6</accession>
<gene>
    <name evidence="5" type="ORF">D9C73_020265</name>
</gene>
<feature type="compositionally biased region" description="Polar residues" evidence="2">
    <location>
        <begin position="543"/>
        <end position="554"/>
    </location>
</feature>
<feature type="compositionally biased region" description="Polar residues" evidence="2">
    <location>
        <begin position="282"/>
        <end position="296"/>
    </location>
</feature>
<dbReference type="InterPro" id="IPR043541">
    <property type="entry name" value="SYT14/14L/16"/>
</dbReference>
<feature type="compositionally biased region" description="Acidic residues" evidence="2">
    <location>
        <begin position="462"/>
        <end position="476"/>
    </location>
</feature>
<protein>
    <submittedName>
        <fullName evidence="5">Synaptotagmin-16 Chr14Syt</fullName>
    </submittedName>
</protein>
<dbReference type="AlphaFoldDB" id="A0A4U5VDT6"/>
<evidence type="ECO:0000259" key="4">
    <source>
        <dbReference type="PROSITE" id="PS50004"/>
    </source>
</evidence>
<dbReference type="SUPFAM" id="SSF49562">
    <property type="entry name" value="C2 domain (Calcium/lipid-binding domain, CaLB)"/>
    <property type="match status" value="2"/>
</dbReference>
<keyword evidence="3" id="KW-1133">Transmembrane helix</keyword>
<dbReference type="PANTHER" id="PTHR46129">
    <property type="entry name" value="SYNAPTOTAGMIN 14, ISOFORM D"/>
    <property type="match status" value="1"/>
</dbReference>
<feature type="domain" description="C2" evidence="4">
    <location>
        <begin position="734"/>
        <end position="869"/>
    </location>
</feature>
<keyword evidence="3" id="KW-0812">Transmembrane</keyword>
<dbReference type="PANTHER" id="PTHR46129:SF4">
    <property type="entry name" value="SYNAPTOTAGMIN-16"/>
    <property type="match status" value="1"/>
</dbReference>
<reference evidence="5 6" key="1">
    <citation type="submission" date="2019-01" db="EMBL/GenBank/DDBJ databases">
        <title>Genome Assembly of Collichthys lucidus.</title>
        <authorList>
            <person name="Cai M."/>
            <person name="Xiao S."/>
        </authorList>
    </citation>
    <scope>NUCLEOTIDE SEQUENCE [LARGE SCALE GENOMIC DNA]</scope>
    <source>
        <strain evidence="5">JT15FE1705JMU</strain>
        <tissue evidence="5">Muscle</tissue>
    </source>
</reference>
<dbReference type="InterPro" id="IPR019188">
    <property type="entry name" value="SNAPC1"/>
</dbReference>
<keyword evidence="6" id="KW-1185">Reference proteome</keyword>
<feature type="compositionally biased region" description="Basic and acidic residues" evidence="2">
    <location>
        <begin position="531"/>
        <end position="542"/>
    </location>
</feature>
<dbReference type="EMBL" id="CM014095">
    <property type="protein sequence ID" value="TKS86148.1"/>
    <property type="molecule type" value="Genomic_DNA"/>
</dbReference>
<dbReference type="CDD" id="cd08389">
    <property type="entry name" value="C2A_Synaptotagmin-14_16"/>
    <property type="match status" value="1"/>
</dbReference>
<evidence type="ECO:0000313" key="5">
    <source>
        <dbReference type="EMBL" id="TKS86148.1"/>
    </source>
</evidence>
<dbReference type="Pfam" id="PF09808">
    <property type="entry name" value="SNAPC1"/>
    <property type="match status" value="1"/>
</dbReference>
<dbReference type="CDD" id="cd08408">
    <property type="entry name" value="C2B_Synaptotagmin-14_16"/>
    <property type="match status" value="1"/>
</dbReference>
<comment type="similarity">
    <text evidence="1">Belongs to the synaptotagmin family.</text>
</comment>
<keyword evidence="3" id="KW-0472">Membrane</keyword>
<feature type="region of interest" description="Disordered" evidence="2">
    <location>
        <begin position="266"/>
        <end position="296"/>
    </location>
</feature>